<feature type="transmembrane region" description="Helical" evidence="1">
    <location>
        <begin position="77"/>
        <end position="104"/>
    </location>
</feature>
<keyword evidence="1" id="KW-0812">Transmembrane</keyword>
<proteinExistence type="predicted"/>
<feature type="transmembrane region" description="Helical" evidence="1">
    <location>
        <begin position="252"/>
        <end position="273"/>
    </location>
</feature>
<keyword evidence="1" id="KW-1133">Transmembrane helix</keyword>
<accession>A0A7S4PHL7</accession>
<feature type="transmembrane region" description="Helical" evidence="1">
    <location>
        <begin position="46"/>
        <end position="65"/>
    </location>
</feature>
<evidence type="ECO:0000313" key="2">
    <source>
        <dbReference type="EMBL" id="CAE2335123.1"/>
    </source>
</evidence>
<feature type="transmembrane region" description="Helical" evidence="1">
    <location>
        <begin position="125"/>
        <end position="145"/>
    </location>
</feature>
<gene>
    <name evidence="2" type="ORF">NAES01612_LOCUS23839</name>
</gene>
<protein>
    <submittedName>
        <fullName evidence="2">Uncharacterized protein</fullName>
    </submittedName>
</protein>
<evidence type="ECO:0000256" key="1">
    <source>
        <dbReference type="SAM" id="Phobius"/>
    </source>
</evidence>
<organism evidence="2">
    <name type="scientific">Paramoeba aestuarina</name>
    <dbReference type="NCBI Taxonomy" id="180227"/>
    <lineage>
        <taxon>Eukaryota</taxon>
        <taxon>Amoebozoa</taxon>
        <taxon>Discosea</taxon>
        <taxon>Flabellinia</taxon>
        <taxon>Dactylopodida</taxon>
        <taxon>Paramoebidae</taxon>
        <taxon>Paramoeba</taxon>
    </lineage>
</organism>
<dbReference type="AlphaFoldDB" id="A0A7S4PHL7"/>
<reference evidence="2" key="1">
    <citation type="submission" date="2021-01" db="EMBL/GenBank/DDBJ databases">
        <authorList>
            <person name="Corre E."/>
            <person name="Pelletier E."/>
            <person name="Niang G."/>
            <person name="Scheremetjew M."/>
            <person name="Finn R."/>
            <person name="Kale V."/>
            <person name="Holt S."/>
            <person name="Cochrane G."/>
            <person name="Meng A."/>
            <person name="Brown T."/>
            <person name="Cohen L."/>
        </authorList>
    </citation>
    <scope>NUCLEOTIDE SEQUENCE</scope>
    <source>
        <strain evidence="2">SoJaBio B1-5/56/2</strain>
    </source>
</reference>
<feature type="transmembrane region" description="Helical" evidence="1">
    <location>
        <begin position="6"/>
        <end position="25"/>
    </location>
</feature>
<dbReference type="EMBL" id="HBKR01036436">
    <property type="protein sequence ID" value="CAE2335123.1"/>
    <property type="molecule type" value="Transcribed_RNA"/>
</dbReference>
<feature type="transmembrane region" description="Helical" evidence="1">
    <location>
        <begin position="200"/>
        <end position="222"/>
    </location>
</feature>
<feature type="transmembrane region" description="Helical" evidence="1">
    <location>
        <begin position="151"/>
        <end position="179"/>
    </location>
</feature>
<name>A0A7S4PHL7_9EUKA</name>
<keyword evidence="1" id="KW-0472">Membrane</keyword>
<sequence length="338" mass="39057">MWALGCMFLVLVYLSFVSFNAFCLYRLKSRSTEGSFRCKHLFHQSAVLLCLVRALENAILVVSNYKWPHADIFYQTVAVLAMVCAIFFALVYASVLIYWFLFVMQVRYGRYLQDKVSFMLHATQIFFLTLILLYVIAAVICNQIFNVYSQFLSFCFVVLGTLMLLEGVTFCIAGILLYVTLHSPISQASQNQKRKLSSKSIQIMVLASAVTVILVIRASFLFNEIDFHRQDQTRRPNAPDDPNSMYMGNEHWWFYVVYYFCCDCIPLLLMMIFQARLPRKPSQPNRTLMVNKHNEENQILTPSSGSDMTDDELEDDIFERLPPKMTLIHSPGEESSFN</sequence>